<comment type="caution">
    <text evidence="1">The sequence shown here is derived from an EMBL/GenBank/DDBJ whole genome shotgun (WGS) entry which is preliminary data.</text>
</comment>
<keyword evidence="2" id="KW-1185">Reference proteome</keyword>
<dbReference type="RefSeq" id="WP_113660384.1">
    <property type="nucleotide sequence ID" value="NZ_KZ845682.1"/>
</dbReference>
<reference evidence="1 2" key="2">
    <citation type="submission" date="2018-06" db="EMBL/GenBank/DDBJ databases">
        <authorList>
            <person name="Zhirakovskaya E."/>
        </authorList>
    </citation>
    <scope>NUCLEOTIDE SEQUENCE [LARGE SCALE GENOMIC DNA]</scope>
    <source>
        <strain evidence="1 2">FBKL4.011</strain>
    </source>
</reference>
<evidence type="ECO:0000313" key="2">
    <source>
        <dbReference type="Proteomes" id="UP000251213"/>
    </source>
</evidence>
<reference evidence="1 2" key="1">
    <citation type="submission" date="2018-06" db="EMBL/GenBank/DDBJ databases">
        <title>Thermoflavimicrobium daqus sp. nov., a thermophilic microbe isolated from Moutai-flavour Daqu.</title>
        <authorList>
            <person name="Wang X."/>
            <person name="Zhou H."/>
        </authorList>
    </citation>
    <scope>NUCLEOTIDE SEQUENCE [LARGE SCALE GENOMIC DNA]</scope>
    <source>
        <strain evidence="1 2">FBKL4.011</strain>
    </source>
</reference>
<evidence type="ECO:0000313" key="1">
    <source>
        <dbReference type="EMBL" id="RAL21059.1"/>
    </source>
</evidence>
<organism evidence="1 2">
    <name type="scientific">Thermoflavimicrobium daqui</name>
    <dbReference type="NCBI Taxonomy" id="2137476"/>
    <lineage>
        <taxon>Bacteria</taxon>
        <taxon>Bacillati</taxon>
        <taxon>Bacillota</taxon>
        <taxon>Bacilli</taxon>
        <taxon>Bacillales</taxon>
        <taxon>Thermoactinomycetaceae</taxon>
        <taxon>Thermoflavimicrobium</taxon>
    </lineage>
</organism>
<dbReference type="AlphaFoldDB" id="A0A364K0N5"/>
<dbReference type="EMBL" id="QJKK01000020">
    <property type="protein sequence ID" value="RAL21059.1"/>
    <property type="molecule type" value="Genomic_DNA"/>
</dbReference>
<dbReference type="Proteomes" id="UP000251213">
    <property type="component" value="Unassembled WGS sequence"/>
</dbReference>
<gene>
    <name evidence="1" type="ORF">DL897_17385</name>
</gene>
<proteinExistence type="predicted"/>
<sequence length="126" mass="14620">MDSLLRKLIKLIGDFLQVLFKQRILNIVRDGSSGTFNSKEAFIQNLFHKLSKLKPYLNQETISRMLDQLYWKIKGNPHVITASSGKSNIILRILGVILYELQSFIRKYSPIICDTLDKVAQRLLQR</sequence>
<accession>A0A364K0N5</accession>
<protein>
    <submittedName>
        <fullName evidence="1">Uncharacterized protein</fullName>
    </submittedName>
</protein>
<name>A0A364K0N5_9BACL</name>